<evidence type="ECO:0000256" key="2">
    <source>
        <dbReference type="ARBA" id="ARBA00023002"/>
    </source>
</evidence>
<comment type="similarity">
    <text evidence="1">Belongs to the Gfo/Idh/MocA family.</text>
</comment>
<dbReference type="Gene3D" id="3.30.360.10">
    <property type="entry name" value="Dihydrodipicolinate Reductase, domain 2"/>
    <property type="match status" value="1"/>
</dbReference>
<gene>
    <name evidence="5" type="ORF">FGM01_00105</name>
</gene>
<feature type="domain" description="GFO/IDH/MocA-like oxidoreductase" evidence="4">
    <location>
        <begin position="133"/>
        <end position="247"/>
    </location>
</feature>
<dbReference type="SUPFAM" id="SSF55347">
    <property type="entry name" value="Glyceraldehyde-3-phosphate dehydrogenase-like, C-terminal domain"/>
    <property type="match status" value="1"/>
</dbReference>
<evidence type="ECO:0000256" key="1">
    <source>
        <dbReference type="ARBA" id="ARBA00010928"/>
    </source>
</evidence>
<dbReference type="InterPro" id="IPR036291">
    <property type="entry name" value="NAD(P)-bd_dom_sf"/>
</dbReference>
<dbReference type="RefSeq" id="WP_143409090.1">
    <property type="nucleotide sequence ID" value="NZ_VHSF01000001.1"/>
</dbReference>
<dbReference type="Pfam" id="PF01408">
    <property type="entry name" value="GFO_IDH_MocA"/>
    <property type="match status" value="1"/>
</dbReference>
<dbReference type="GO" id="GO:0000166">
    <property type="term" value="F:nucleotide binding"/>
    <property type="evidence" value="ECO:0007669"/>
    <property type="project" value="InterPro"/>
</dbReference>
<evidence type="ECO:0000313" key="5">
    <source>
        <dbReference type="EMBL" id="TRO66320.1"/>
    </source>
</evidence>
<dbReference type="GO" id="GO:0016491">
    <property type="term" value="F:oxidoreductase activity"/>
    <property type="evidence" value="ECO:0007669"/>
    <property type="project" value="UniProtKB-KW"/>
</dbReference>
<evidence type="ECO:0000259" key="4">
    <source>
        <dbReference type="Pfam" id="PF22725"/>
    </source>
</evidence>
<keyword evidence="6" id="KW-1185">Reference proteome</keyword>
<organism evidence="5 6">
    <name type="scientific">Christiangramia sabulilitoris</name>
    <dbReference type="NCBI Taxonomy" id="2583991"/>
    <lineage>
        <taxon>Bacteria</taxon>
        <taxon>Pseudomonadati</taxon>
        <taxon>Bacteroidota</taxon>
        <taxon>Flavobacteriia</taxon>
        <taxon>Flavobacteriales</taxon>
        <taxon>Flavobacteriaceae</taxon>
        <taxon>Christiangramia</taxon>
    </lineage>
</organism>
<dbReference type="AlphaFoldDB" id="A0A550I5R5"/>
<dbReference type="InterPro" id="IPR055170">
    <property type="entry name" value="GFO_IDH_MocA-like_dom"/>
</dbReference>
<name>A0A550I5R5_9FLAO</name>
<protein>
    <submittedName>
        <fullName evidence="5">Gfo/Idh/MocA family oxidoreductase</fullName>
    </submittedName>
</protein>
<dbReference type="SUPFAM" id="SSF51735">
    <property type="entry name" value="NAD(P)-binding Rossmann-fold domains"/>
    <property type="match status" value="1"/>
</dbReference>
<dbReference type="Gene3D" id="3.40.50.720">
    <property type="entry name" value="NAD(P)-binding Rossmann-like Domain"/>
    <property type="match status" value="1"/>
</dbReference>
<proteinExistence type="inferred from homology"/>
<dbReference type="Proteomes" id="UP000315131">
    <property type="component" value="Unassembled WGS sequence"/>
</dbReference>
<reference evidence="5 6" key="1">
    <citation type="submission" date="2019-06" db="EMBL/GenBank/DDBJ databases">
        <title>Gramella sabulilitoris sp. nov., isolated from a marine sand.</title>
        <authorList>
            <person name="Yoon J.-H."/>
        </authorList>
    </citation>
    <scope>NUCLEOTIDE SEQUENCE [LARGE SCALE GENOMIC DNA]</scope>
    <source>
        <strain evidence="5 6">HSMS-1</strain>
    </source>
</reference>
<dbReference type="EMBL" id="VHSF01000001">
    <property type="protein sequence ID" value="TRO66320.1"/>
    <property type="molecule type" value="Genomic_DNA"/>
</dbReference>
<keyword evidence="2" id="KW-0560">Oxidoreductase</keyword>
<dbReference type="InterPro" id="IPR000683">
    <property type="entry name" value="Gfo/Idh/MocA-like_OxRdtase_N"/>
</dbReference>
<evidence type="ECO:0000259" key="3">
    <source>
        <dbReference type="Pfam" id="PF01408"/>
    </source>
</evidence>
<sequence>MKKTINWGIIGLGKIANKFATDLAKVPDAQLYAVASRERKKALDFAKKFDVQTAYGTYEQLMQDELVDVIYIATPHVFHHKLTLDCLKNGKAVLCEKPFAMNLEEAIQMVDLSREKHIFLMEALWTRFLPHFKFVRNKIQSGELGSVLSLNADFGFKAEFDRNKRLFNKSLGGGSLLDIGIYPVFLAYAILGKPEEISATAEFSETGVDSSCTMNFIYENGVIANLFSTLLEKTGTTAEIELEKGNIILNSRFHEPTSVTVVSNGKKETITFDVNSNGYNFETEHVNEMLKEGKAESDLWTLDNTLDVAELLDKIKREIGLEYRE</sequence>
<dbReference type="PANTHER" id="PTHR22604:SF105">
    <property type="entry name" value="TRANS-1,2-DIHYDROBENZENE-1,2-DIOL DEHYDROGENASE"/>
    <property type="match status" value="1"/>
</dbReference>
<dbReference type="OrthoDB" id="9815825at2"/>
<dbReference type="Pfam" id="PF22725">
    <property type="entry name" value="GFO_IDH_MocA_C3"/>
    <property type="match status" value="1"/>
</dbReference>
<comment type="caution">
    <text evidence="5">The sequence shown here is derived from an EMBL/GenBank/DDBJ whole genome shotgun (WGS) entry which is preliminary data.</text>
</comment>
<dbReference type="PANTHER" id="PTHR22604">
    <property type="entry name" value="OXIDOREDUCTASES"/>
    <property type="match status" value="1"/>
</dbReference>
<accession>A0A550I5R5</accession>
<evidence type="ECO:0000313" key="6">
    <source>
        <dbReference type="Proteomes" id="UP000315131"/>
    </source>
</evidence>
<feature type="domain" description="Gfo/Idh/MocA-like oxidoreductase N-terminal" evidence="3">
    <location>
        <begin position="5"/>
        <end position="121"/>
    </location>
</feature>
<dbReference type="InterPro" id="IPR050984">
    <property type="entry name" value="Gfo/Idh/MocA_domain"/>
</dbReference>